<evidence type="ECO:0000256" key="4">
    <source>
        <dbReference type="SAM" id="SignalP"/>
    </source>
</evidence>
<reference evidence="7 8" key="1">
    <citation type="submission" date="2021-06" db="EMBL/GenBank/DDBJ databases">
        <authorList>
            <person name="Sun Q."/>
            <person name="Li D."/>
        </authorList>
    </citation>
    <scope>NUCLEOTIDE SEQUENCE [LARGE SCALE GENOMIC DNA]</scope>
    <source>
        <strain evidence="7 8">MSJ-1</strain>
    </source>
</reference>
<dbReference type="InterPro" id="IPR016047">
    <property type="entry name" value="M23ase_b-sheet_dom"/>
</dbReference>
<dbReference type="InterPro" id="IPR050570">
    <property type="entry name" value="Cell_wall_metabolism_enzyme"/>
</dbReference>
<dbReference type="Pfam" id="PF01551">
    <property type="entry name" value="Peptidase_M23"/>
    <property type="match status" value="1"/>
</dbReference>
<feature type="domain" description="Peptidoglycan hydrolase PcsB coiled-coil" evidence="6">
    <location>
        <begin position="105"/>
        <end position="176"/>
    </location>
</feature>
<feature type="signal peptide" evidence="4">
    <location>
        <begin position="1"/>
        <end position="24"/>
    </location>
</feature>
<accession>A0ABS6FFK2</accession>
<dbReference type="Pfam" id="PF24568">
    <property type="entry name" value="CC_PcsB"/>
    <property type="match status" value="1"/>
</dbReference>
<evidence type="ECO:0000259" key="5">
    <source>
        <dbReference type="Pfam" id="PF01551"/>
    </source>
</evidence>
<dbReference type="Proteomes" id="UP000783742">
    <property type="component" value="Unassembled WGS sequence"/>
</dbReference>
<evidence type="ECO:0000256" key="3">
    <source>
        <dbReference type="SAM" id="MobiDB-lite"/>
    </source>
</evidence>
<feature type="domain" description="M23ase beta-sheet core" evidence="5">
    <location>
        <begin position="313"/>
        <end position="407"/>
    </location>
</feature>
<feature type="coiled-coil region" evidence="2">
    <location>
        <begin position="30"/>
        <end position="117"/>
    </location>
</feature>
<feature type="chain" id="PRO_5045880424" evidence="4">
    <location>
        <begin position="25"/>
        <end position="411"/>
    </location>
</feature>
<protein>
    <submittedName>
        <fullName evidence="7">Peptidoglycan DD-metalloendopeptidase family protein</fullName>
    </submittedName>
</protein>
<dbReference type="EMBL" id="JAHLQO010000002">
    <property type="protein sequence ID" value="MBU5668764.1"/>
    <property type="molecule type" value="Genomic_DNA"/>
</dbReference>
<sequence length="411" mass="45999">MYSKKKILTICLAALMAMPTGAVAKSSQSLTNEKNQKVNEQKQINKKINEQKGNISQTEGERDSVSAEISALDGKISEASSKIENLKVEIDKLNKDIEENQKKLEEAKKNLADNTDLFRKRVREMYKRGNVNYLEVILNSKDIEELLRNNEIISSIAEADRELIEFIKEQIDTIEKTEERLKIDRVKVEASKQEIEAERESYKSAVDSKNEYMKLLEQNLDLYKQEFEKAQSDWASLDAEIVRLQTEIKAQKKKEEEAAKRRAEQRKASRVNSDIKVSSAPRAGGSYNWPVSGYYRISSPFGYRTHPILGYSKFHSGIDIPAPTGTPVVAAKSGTVIMSKFMNGYGNVVMIDHGDTVTVYAHNSALNVSVGQSVNKGDVVSFVGSTGLSTGSHLHFEVRVNGKPVNPLGYV</sequence>
<feature type="compositionally biased region" description="Basic and acidic residues" evidence="3">
    <location>
        <begin position="255"/>
        <end position="267"/>
    </location>
</feature>
<evidence type="ECO:0000313" key="7">
    <source>
        <dbReference type="EMBL" id="MBU5668764.1"/>
    </source>
</evidence>
<dbReference type="PANTHER" id="PTHR21666:SF270">
    <property type="entry name" value="MUREIN HYDROLASE ACTIVATOR ENVC"/>
    <property type="match status" value="1"/>
</dbReference>
<evidence type="ECO:0000256" key="2">
    <source>
        <dbReference type="SAM" id="Coils"/>
    </source>
</evidence>
<dbReference type="InterPro" id="IPR057309">
    <property type="entry name" value="PcsB_CC"/>
</dbReference>
<evidence type="ECO:0000313" key="8">
    <source>
        <dbReference type="Proteomes" id="UP000783742"/>
    </source>
</evidence>
<dbReference type="CDD" id="cd12797">
    <property type="entry name" value="M23_peptidase"/>
    <property type="match status" value="1"/>
</dbReference>
<proteinExistence type="predicted"/>
<dbReference type="RefSeq" id="WP_216548611.1">
    <property type="nucleotide sequence ID" value="NZ_JAHLQO010000002.1"/>
</dbReference>
<gene>
    <name evidence="7" type="ORF">KQI68_02810</name>
</gene>
<keyword evidence="8" id="KW-1185">Reference proteome</keyword>
<keyword evidence="2" id="KW-0175">Coiled coil</keyword>
<dbReference type="PANTHER" id="PTHR21666">
    <property type="entry name" value="PEPTIDASE-RELATED"/>
    <property type="match status" value="1"/>
</dbReference>
<name>A0ABS6FFK2_9FIRM</name>
<feature type="region of interest" description="Disordered" evidence="3">
    <location>
        <begin position="255"/>
        <end position="275"/>
    </location>
</feature>
<comment type="caution">
    <text evidence="7">The sequence shown here is derived from an EMBL/GenBank/DDBJ whole genome shotgun (WGS) entry which is preliminary data.</text>
</comment>
<organism evidence="7 8">
    <name type="scientific">Peptoniphilus ovalis</name>
    <dbReference type="NCBI Taxonomy" id="2841503"/>
    <lineage>
        <taxon>Bacteria</taxon>
        <taxon>Bacillati</taxon>
        <taxon>Bacillota</taxon>
        <taxon>Tissierellia</taxon>
        <taxon>Tissierellales</taxon>
        <taxon>Peptoniphilaceae</taxon>
        <taxon>Peptoniphilus</taxon>
    </lineage>
</organism>
<evidence type="ECO:0000256" key="1">
    <source>
        <dbReference type="ARBA" id="ARBA00022729"/>
    </source>
</evidence>
<keyword evidence="1 4" id="KW-0732">Signal</keyword>
<evidence type="ECO:0000259" key="6">
    <source>
        <dbReference type="Pfam" id="PF24568"/>
    </source>
</evidence>